<name>A0A9D3P6F9_9TELE</name>
<evidence type="ECO:0000313" key="1">
    <source>
        <dbReference type="EMBL" id="KAG7335412.1"/>
    </source>
</evidence>
<gene>
    <name evidence="1" type="ORF">KOW79_002008</name>
</gene>
<reference evidence="1 2" key="1">
    <citation type="submission" date="2021-06" db="EMBL/GenBank/DDBJ databases">
        <title>Chromosome-level genome assembly of the red-tail catfish (Hemibagrus wyckioides).</title>
        <authorList>
            <person name="Shao F."/>
        </authorList>
    </citation>
    <scope>NUCLEOTIDE SEQUENCE [LARGE SCALE GENOMIC DNA]</scope>
    <source>
        <strain evidence="1">EC202008001</strain>
        <tissue evidence="1">Blood</tissue>
    </source>
</reference>
<comment type="caution">
    <text evidence="1">The sequence shown here is derived from an EMBL/GenBank/DDBJ whole genome shotgun (WGS) entry which is preliminary data.</text>
</comment>
<dbReference type="AlphaFoldDB" id="A0A9D3P6F9"/>
<dbReference type="Proteomes" id="UP000824219">
    <property type="component" value="Linkage Group LG02"/>
</dbReference>
<evidence type="ECO:0000313" key="2">
    <source>
        <dbReference type="Proteomes" id="UP000824219"/>
    </source>
</evidence>
<organism evidence="1 2">
    <name type="scientific">Hemibagrus wyckioides</name>
    <dbReference type="NCBI Taxonomy" id="337641"/>
    <lineage>
        <taxon>Eukaryota</taxon>
        <taxon>Metazoa</taxon>
        <taxon>Chordata</taxon>
        <taxon>Craniata</taxon>
        <taxon>Vertebrata</taxon>
        <taxon>Euteleostomi</taxon>
        <taxon>Actinopterygii</taxon>
        <taxon>Neopterygii</taxon>
        <taxon>Teleostei</taxon>
        <taxon>Ostariophysi</taxon>
        <taxon>Siluriformes</taxon>
        <taxon>Bagridae</taxon>
        <taxon>Hemibagrus</taxon>
    </lineage>
</organism>
<keyword evidence="2" id="KW-1185">Reference proteome</keyword>
<sequence>MVRPGPGLRRRGCSRSPPLGYCAYRWLKRSSDLQAAELQAAHGSVVDDVEEAETTEVTEINIQLRSTSLDPQKSAVILNREDSSTNNTHHVLYISTAPAGSCFLCTW</sequence>
<dbReference type="EMBL" id="JAHKSW010000002">
    <property type="protein sequence ID" value="KAG7335412.1"/>
    <property type="molecule type" value="Genomic_DNA"/>
</dbReference>
<protein>
    <submittedName>
        <fullName evidence="1">Uncharacterized protein</fullName>
    </submittedName>
</protein>
<accession>A0A9D3P6F9</accession>
<proteinExistence type="predicted"/>